<dbReference type="NCBIfam" id="NF007284">
    <property type="entry name" value="PRK09751.1"/>
    <property type="match status" value="1"/>
</dbReference>
<dbReference type="SMART" id="SM00487">
    <property type="entry name" value="DEXDc"/>
    <property type="match status" value="1"/>
</dbReference>
<dbReference type="GO" id="GO:0003677">
    <property type="term" value="F:DNA binding"/>
    <property type="evidence" value="ECO:0007669"/>
    <property type="project" value="UniProtKB-KW"/>
</dbReference>
<dbReference type="EC" id="3.6.4.-" evidence="12"/>
<name>A0A848KEE8_9NOCA</name>
<dbReference type="InterPro" id="IPR055367">
    <property type="entry name" value="WH4_Lhr"/>
</dbReference>
<proteinExistence type="predicted"/>
<gene>
    <name evidence="12" type="ORF">FGL95_13845</name>
</gene>
<dbReference type="PANTHER" id="PTHR47962:SF5">
    <property type="entry name" value="ATP-DEPENDENT HELICASE LHR-RELATED"/>
    <property type="match status" value="1"/>
</dbReference>
<dbReference type="InterPro" id="IPR045628">
    <property type="entry name" value="Lhr_WH_dom"/>
</dbReference>
<keyword evidence="5" id="KW-0067">ATP-binding</keyword>
<dbReference type="Pfam" id="PF19306">
    <property type="entry name" value="WHD_Lhr"/>
    <property type="match status" value="1"/>
</dbReference>
<dbReference type="Pfam" id="PF00270">
    <property type="entry name" value="DEAD"/>
    <property type="match status" value="1"/>
</dbReference>
<dbReference type="GO" id="GO:0005524">
    <property type="term" value="F:ATP binding"/>
    <property type="evidence" value="ECO:0007669"/>
    <property type="project" value="UniProtKB-KW"/>
</dbReference>
<keyword evidence="6" id="KW-0238">DNA-binding</keyword>
<dbReference type="InterPro" id="IPR003593">
    <property type="entry name" value="AAA+_ATPase"/>
</dbReference>
<keyword evidence="1" id="KW-0547">Nucleotide-binding</keyword>
<organism evidence="12 13">
    <name type="scientific">Antrihabitans stalactiti</name>
    <dbReference type="NCBI Taxonomy" id="2584121"/>
    <lineage>
        <taxon>Bacteria</taxon>
        <taxon>Bacillati</taxon>
        <taxon>Actinomycetota</taxon>
        <taxon>Actinomycetes</taxon>
        <taxon>Mycobacteriales</taxon>
        <taxon>Nocardiaceae</taxon>
        <taxon>Antrihabitans</taxon>
    </lineage>
</organism>
<dbReference type="EMBL" id="VCQU01000004">
    <property type="protein sequence ID" value="NMN96116.1"/>
    <property type="molecule type" value="Genomic_DNA"/>
</dbReference>
<dbReference type="Pfam" id="PF00271">
    <property type="entry name" value="Helicase_C"/>
    <property type="match status" value="1"/>
</dbReference>
<keyword evidence="4 12" id="KW-0347">Helicase</keyword>
<keyword evidence="7" id="KW-0234">DNA repair</keyword>
<feature type="domain" description="Helicase C-terminal" evidence="11">
    <location>
        <begin position="255"/>
        <end position="430"/>
    </location>
</feature>
<keyword evidence="3 12" id="KW-0378">Hydrolase</keyword>
<dbReference type="PROSITE" id="PS51192">
    <property type="entry name" value="HELICASE_ATP_BIND_1"/>
    <property type="match status" value="1"/>
</dbReference>
<dbReference type="GO" id="GO:0004386">
    <property type="term" value="F:helicase activity"/>
    <property type="evidence" value="ECO:0007669"/>
    <property type="project" value="UniProtKB-KW"/>
</dbReference>
<evidence type="ECO:0000259" key="10">
    <source>
        <dbReference type="PROSITE" id="PS51192"/>
    </source>
</evidence>
<evidence type="ECO:0000256" key="3">
    <source>
        <dbReference type="ARBA" id="ARBA00022801"/>
    </source>
</evidence>
<dbReference type="Pfam" id="PF23234">
    <property type="entry name" value="WHD_4th_Lhr"/>
    <property type="match status" value="1"/>
</dbReference>
<dbReference type="InterPro" id="IPR055369">
    <property type="entry name" value="WH2_Lhr"/>
</dbReference>
<reference evidence="12 13" key="2">
    <citation type="submission" date="2020-06" db="EMBL/GenBank/DDBJ databases">
        <title>Antribacter stalactiti gen. nov., sp. nov., a new member of the family Nacardiaceae isolated from a cave.</title>
        <authorList>
            <person name="Kim I.S."/>
        </authorList>
    </citation>
    <scope>NUCLEOTIDE SEQUENCE [LARGE SCALE GENOMIC DNA]</scope>
    <source>
        <strain evidence="12 13">YC2-7</strain>
    </source>
</reference>
<evidence type="ECO:0000256" key="9">
    <source>
        <dbReference type="SAM" id="MobiDB-lite"/>
    </source>
</evidence>
<evidence type="ECO:0000256" key="2">
    <source>
        <dbReference type="ARBA" id="ARBA00022763"/>
    </source>
</evidence>
<dbReference type="SMART" id="SM00382">
    <property type="entry name" value="AAA"/>
    <property type="match status" value="1"/>
</dbReference>
<dbReference type="Pfam" id="PF23236">
    <property type="entry name" value="WHD_2nd_Lhr"/>
    <property type="match status" value="1"/>
</dbReference>
<comment type="caution">
    <text evidence="12">The sequence shown here is derived from an EMBL/GenBank/DDBJ whole genome shotgun (WGS) entry which is preliminary data.</text>
</comment>
<dbReference type="CDD" id="cd18796">
    <property type="entry name" value="SF2_C_LHR"/>
    <property type="match status" value="1"/>
</dbReference>
<keyword evidence="2" id="KW-0227">DNA damage</keyword>
<dbReference type="InterPro" id="IPR055368">
    <property type="entry name" value="WH3_Lhr"/>
</dbReference>
<evidence type="ECO:0000256" key="6">
    <source>
        <dbReference type="ARBA" id="ARBA00023125"/>
    </source>
</evidence>
<dbReference type="InterPro" id="IPR014001">
    <property type="entry name" value="Helicase_ATP-bd"/>
</dbReference>
<evidence type="ECO:0000256" key="5">
    <source>
        <dbReference type="ARBA" id="ARBA00022840"/>
    </source>
</evidence>
<keyword evidence="8" id="KW-0413">Isomerase</keyword>
<dbReference type="InterPro" id="IPR001650">
    <property type="entry name" value="Helicase_C-like"/>
</dbReference>
<dbReference type="Pfam" id="PF23235">
    <property type="entry name" value="WHD_3rd_Lhr"/>
    <property type="match status" value="1"/>
</dbReference>
<dbReference type="InterPro" id="IPR052511">
    <property type="entry name" value="ATP-dep_Helicase"/>
</dbReference>
<dbReference type="Pfam" id="PF08494">
    <property type="entry name" value="DEAD_assoc"/>
    <property type="match status" value="1"/>
</dbReference>
<accession>A0A848KEE8</accession>
<dbReference type="PANTHER" id="PTHR47962">
    <property type="entry name" value="ATP-DEPENDENT HELICASE LHR-RELATED-RELATED"/>
    <property type="match status" value="1"/>
</dbReference>
<evidence type="ECO:0000256" key="4">
    <source>
        <dbReference type="ARBA" id="ARBA00022806"/>
    </source>
</evidence>
<dbReference type="GO" id="GO:0016887">
    <property type="term" value="F:ATP hydrolysis activity"/>
    <property type="evidence" value="ECO:0007669"/>
    <property type="project" value="TreeGrafter"/>
</dbReference>
<evidence type="ECO:0000313" key="13">
    <source>
        <dbReference type="Proteomes" id="UP000535543"/>
    </source>
</evidence>
<dbReference type="InterPro" id="IPR013701">
    <property type="entry name" value="Lhr-like_DEAD/DEAH_assoc"/>
</dbReference>
<dbReference type="SMART" id="SM00490">
    <property type="entry name" value="HELICc"/>
    <property type="match status" value="1"/>
</dbReference>
<reference evidence="12 13" key="1">
    <citation type="submission" date="2019-05" db="EMBL/GenBank/DDBJ databases">
        <authorList>
            <person name="Lee S.D."/>
        </authorList>
    </citation>
    <scope>NUCLEOTIDE SEQUENCE [LARGE SCALE GENOMIC DNA]</scope>
    <source>
        <strain evidence="12 13">YC2-7</strain>
    </source>
</reference>
<feature type="region of interest" description="Disordered" evidence="9">
    <location>
        <begin position="1238"/>
        <end position="1275"/>
    </location>
</feature>
<evidence type="ECO:0000256" key="8">
    <source>
        <dbReference type="ARBA" id="ARBA00023235"/>
    </source>
</evidence>
<protein>
    <submittedName>
        <fullName evidence="12">ATP-dependent helicase</fullName>
        <ecNumber evidence="12">3.6.4.-</ecNumber>
    </submittedName>
</protein>
<dbReference type="Proteomes" id="UP000535543">
    <property type="component" value="Unassembled WGS sequence"/>
</dbReference>
<dbReference type="SUPFAM" id="SSF52540">
    <property type="entry name" value="P-loop containing nucleoside triphosphate hydrolases"/>
    <property type="match status" value="1"/>
</dbReference>
<dbReference type="Gene3D" id="3.40.50.300">
    <property type="entry name" value="P-loop containing nucleotide triphosphate hydrolases"/>
    <property type="match status" value="2"/>
</dbReference>
<dbReference type="PROSITE" id="PS51194">
    <property type="entry name" value="HELICASE_CTER"/>
    <property type="match status" value="1"/>
</dbReference>
<feature type="domain" description="Helicase ATP-binding" evidence="10">
    <location>
        <begin position="26"/>
        <end position="215"/>
    </location>
</feature>
<evidence type="ECO:0000313" key="12">
    <source>
        <dbReference type="EMBL" id="NMN96116.1"/>
    </source>
</evidence>
<dbReference type="CDD" id="cd17922">
    <property type="entry name" value="DEXHc_LHR-like"/>
    <property type="match status" value="1"/>
</dbReference>
<evidence type="ECO:0000259" key="11">
    <source>
        <dbReference type="PROSITE" id="PS51194"/>
    </source>
</evidence>
<sequence>MQFSPPTQAWFDGAFSAPTAAQLGAWNSIAAGKHTLVVAPTGSGKTLSAFLWAIDQLAAGGSSGKTKVLYVSPLKALAVDVERNLRSPLVGITQTAKRMGLEPPEISVGVRSGDTSPADRRLLVRKPPDILITTPESLFLMLTSSARESLDEVDTVIVDEVHAVCATKRGAHLALSLERLDQLLPKPAQRIGLSATVRPHEEVGRFLTGSAPINIVAPPSPKTFDLSVRVPVEDMTELGDSDGVPGSIWPHVEEQIVDLVLEHKSSIVFANSRRLSERLTARLNEIYSERLGQGVVLEHKPASQIGTPSEVNHGAEPLLARAHHGSVSKDQRALIEDDLKSGRLRCVVATSSLELGIDMGAVDLVIQVEAPPSVSSGLQRVGRAGHQVGEISRGVIFPKHRTDVIHCTVTSMRMTAGQIEAMKVLTNPLDILAQQTVAACALEPIDAADWFDAVRRTGNFATLPRSAYESTLDLLSGRYPSDEFAELRPRLVWDRDAGTLTGRPGSQRLAVTSGGAIPDRGLFAVFMVGEKQSRVGELDEEMVYESRVGDVFALGATSWRIEEITFDRVLVSPAYGQPGRLPFWHGDGLGRPAELGEALGGFLRQAVTKARPEMEQQCRDAGLDDNAVGNLFALIDEQRTATGNVPTDRTLVVERFRDELGDWRLVLHSPYGMPVHAPWALAIGARLQERYGVDAAPSASDDGIIVRLPDTEDQPPGAELFAFEQDEIDDIVTEQVGGSSLFASRFRECAARALLLPRRDPGKRAPLWQQRQRSAQLLDVARKYPTFPILLETVRECLQDVYDLPALKELFGRLGRRQIRIVEVETASPSPFANSLLFSYVGAFMYEGDSPLAERRAAALSLDSTLLAELLGRVELRELLDAKVIADTEAELQRLVPDRHARDVEGIADLLRLLGPMTTSEVAERSDAPAAEALAQLASARRALQVSYLGQLWWIAIEDASRMRDALGVPLPIGTPTAFIEPVADPLGDLIGRFARSHGPFTTIQVAERFGLGTAVVLTVLRRLASEKRVVEGEFRPGTTGSEWCDAEVLRRLRRRSLAAARQEVEPVPTAALGRFLPSWQHCDGLLRGIDGVATVVEQLAGVPIPASAWEPLILSTRVADYSPAMLDELMSTGEVVWSGHGAITGKDGWICMHLADQAPLTLPPATEIDLSEIQVQLLSTLSGGGAFFFRQLSDSIGSAIGTVDDAALTDALWQLVWAGFLGGDTFAPVRALMSGTTRTTTTAHRAPRAVPRSRGYRRLPRPTMPTRTGPPTVAGRWALLPQPETDPTIRAHAAAEIFLERYGVVTRGSVVNEGTVGGFASMYKVLTGFEDSGRCRRGYFVNTLGGAQFSTSDVVDRLREHGKAFETRSGVGAALALAATDPANPYGAALPWPAGDEGHRPGRKAGALVALVDGELTLFVERGGKTVLTFTDDPEVLDAAAHALAGLVKHRRVDKLMIERVDGETIHGSPLAPVLVAAGFAPTPRGLRLRH</sequence>
<dbReference type="RefSeq" id="WP_169587691.1">
    <property type="nucleotide sequence ID" value="NZ_VCQU01000004.1"/>
</dbReference>
<keyword evidence="13" id="KW-1185">Reference proteome</keyword>
<dbReference type="InterPro" id="IPR027417">
    <property type="entry name" value="P-loop_NTPase"/>
</dbReference>
<dbReference type="GO" id="GO:0006281">
    <property type="term" value="P:DNA repair"/>
    <property type="evidence" value="ECO:0007669"/>
    <property type="project" value="UniProtKB-KW"/>
</dbReference>
<evidence type="ECO:0000256" key="1">
    <source>
        <dbReference type="ARBA" id="ARBA00022741"/>
    </source>
</evidence>
<dbReference type="InterPro" id="IPR011545">
    <property type="entry name" value="DEAD/DEAH_box_helicase_dom"/>
</dbReference>
<evidence type="ECO:0000256" key="7">
    <source>
        <dbReference type="ARBA" id="ARBA00023204"/>
    </source>
</evidence>